<dbReference type="Gene3D" id="3.40.630.30">
    <property type="match status" value="1"/>
</dbReference>
<dbReference type="EMBL" id="JAGGKI010000005">
    <property type="protein sequence ID" value="MBP1893329.1"/>
    <property type="molecule type" value="Genomic_DNA"/>
</dbReference>
<evidence type="ECO:0000313" key="2">
    <source>
        <dbReference type="EMBL" id="MBP1893329.1"/>
    </source>
</evidence>
<sequence length="161" mass="17993">MSIELRPVDANNWEACIQLKAKPEQAGFIASNLYSIAQVQFLEGFVAMAIYAEETMVGFTMYGPDEDDGNYWIYRLMIDAKYQGRGYGRQALQQVVDHIRSKPDRTDVIMLSYHPDNKHASALYAQAGFEEIGIMPWSMGEVVAKLDLSGSLSAGNESKDN</sequence>
<name>A0ABS4FAQ5_9BACL</name>
<keyword evidence="2" id="KW-0012">Acyltransferase</keyword>
<dbReference type="PROSITE" id="PS51186">
    <property type="entry name" value="GNAT"/>
    <property type="match status" value="1"/>
</dbReference>
<feature type="domain" description="N-acetyltransferase" evidence="1">
    <location>
        <begin position="3"/>
        <end position="149"/>
    </location>
</feature>
<organism evidence="2 3">
    <name type="scientific">Paenibacillus lactis</name>
    <dbReference type="NCBI Taxonomy" id="228574"/>
    <lineage>
        <taxon>Bacteria</taxon>
        <taxon>Bacillati</taxon>
        <taxon>Bacillota</taxon>
        <taxon>Bacilli</taxon>
        <taxon>Bacillales</taxon>
        <taxon>Paenibacillaceae</taxon>
        <taxon>Paenibacillus</taxon>
    </lineage>
</organism>
<evidence type="ECO:0000313" key="3">
    <source>
        <dbReference type="Proteomes" id="UP000706926"/>
    </source>
</evidence>
<dbReference type="Pfam" id="PF00583">
    <property type="entry name" value="Acetyltransf_1"/>
    <property type="match status" value="1"/>
</dbReference>
<keyword evidence="2" id="KW-0808">Transferase</keyword>
<accession>A0ABS4FAQ5</accession>
<dbReference type="InterPro" id="IPR050276">
    <property type="entry name" value="MshD_Acetyltransferase"/>
</dbReference>
<dbReference type="InterPro" id="IPR016181">
    <property type="entry name" value="Acyl_CoA_acyltransferase"/>
</dbReference>
<gene>
    <name evidence="2" type="ORF">J2Z18_002431</name>
</gene>
<dbReference type="SUPFAM" id="SSF55729">
    <property type="entry name" value="Acyl-CoA N-acyltransferases (Nat)"/>
    <property type="match status" value="1"/>
</dbReference>
<dbReference type="InterPro" id="IPR000182">
    <property type="entry name" value="GNAT_dom"/>
</dbReference>
<dbReference type="Proteomes" id="UP000706926">
    <property type="component" value="Unassembled WGS sequence"/>
</dbReference>
<evidence type="ECO:0000259" key="1">
    <source>
        <dbReference type="PROSITE" id="PS51186"/>
    </source>
</evidence>
<dbReference type="GO" id="GO:0004145">
    <property type="term" value="F:diamine N-acetyltransferase activity"/>
    <property type="evidence" value="ECO:0007669"/>
    <property type="project" value="UniProtKB-EC"/>
</dbReference>
<dbReference type="GeneID" id="95404426"/>
<reference evidence="2 3" key="1">
    <citation type="submission" date="2021-03" db="EMBL/GenBank/DDBJ databases">
        <title>Genomic Encyclopedia of Type Strains, Phase IV (KMG-IV): sequencing the most valuable type-strain genomes for metagenomic binning, comparative biology and taxonomic classification.</title>
        <authorList>
            <person name="Goeker M."/>
        </authorList>
    </citation>
    <scope>NUCLEOTIDE SEQUENCE [LARGE SCALE GENOMIC DNA]</scope>
    <source>
        <strain evidence="2 3">DSM 15596</strain>
    </source>
</reference>
<comment type="caution">
    <text evidence="2">The sequence shown here is derived from an EMBL/GenBank/DDBJ whole genome shotgun (WGS) entry which is preliminary data.</text>
</comment>
<protein>
    <submittedName>
        <fullName evidence="2">Diamine N-acetyltransferase</fullName>
        <ecNumber evidence="2">2.3.1.57</ecNumber>
    </submittedName>
</protein>
<keyword evidence="3" id="KW-1185">Reference proteome</keyword>
<proteinExistence type="predicted"/>
<dbReference type="RefSeq" id="WP_007127942.1">
    <property type="nucleotide sequence ID" value="NZ_BOSA01000005.1"/>
</dbReference>
<dbReference type="PANTHER" id="PTHR43617">
    <property type="entry name" value="L-AMINO ACID N-ACETYLTRANSFERASE"/>
    <property type="match status" value="1"/>
</dbReference>
<dbReference type="CDD" id="cd04301">
    <property type="entry name" value="NAT_SF"/>
    <property type="match status" value="1"/>
</dbReference>
<dbReference type="EC" id="2.3.1.57" evidence="2"/>